<dbReference type="InterPro" id="IPR008183">
    <property type="entry name" value="Aldose_1/G6P_1-epimerase"/>
</dbReference>
<dbReference type="GO" id="GO:0005975">
    <property type="term" value="P:carbohydrate metabolic process"/>
    <property type="evidence" value="ECO:0007669"/>
    <property type="project" value="InterPro"/>
</dbReference>
<dbReference type="SUPFAM" id="SSF74650">
    <property type="entry name" value="Galactose mutarotase-like"/>
    <property type="match status" value="1"/>
</dbReference>
<dbReference type="CDD" id="cd01081">
    <property type="entry name" value="Aldose_epim"/>
    <property type="match status" value="1"/>
</dbReference>
<accession>A0A1M6R401</accession>
<dbReference type="AlphaFoldDB" id="A0A1M6R401"/>
<evidence type="ECO:0000313" key="1">
    <source>
        <dbReference type="EMBL" id="SHK27130.1"/>
    </source>
</evidence>
<dbReference type="Gene3D" id="2.70.98.10">
    <property type="match status" value="1"/>
</dbReference>
<proteinExistence type="predicted"/>
<gene>
    <name evidence="1" type="ORF">SAMN05443507_11150</name>
</gene>
<name>A0A1M6R401_9BACL</name>
<dbReference type="STRING" id="1830138.SAMN05443507_11150"/>
<dbReference type="InterPro" id="IPR011013">
    <property type="entry name" value="Gal_mutarotase_sf_dom"/>
</dbReference>
<organism evidence="1 2">
    <name type="scientific">Alicyclobacillus tolerans</name>
    <dbReference type="NCBI Taxonomy" id="90970"/>
    <lineage>
        <taxon>Bacteria</taxon>
        <taxon>Bacillati</taxon>
        <taxon>Bacillota</taxon>
        <taxon>Bacilli</taxon>
        <taxon>Bacillales</taxon>
        <taxon>Alicyclobacillaceae</taxon>
        <taxon>Alicyclobacillus</taxon>
    </lineage>
</organism>
<dbReference type="InterPro" id="IPR014718">
    <property type="entry name" value="GH-type_carb-bd"/>
</dbReference>
<keyword evidence="2" id="KW-1185">Reference proteome</keyword>
<dbReference type="GO" id="GO:0016853">
    <property type="term" value="F:isomerase activity"/>
    <property type="evidence" value="ECO:0007669"/>
    <property type="project" value="InterPro"/>
</dbReference>
<dbReference type="Pfam" id="PF01263">
    <property type="entry name" value="Aldose_epim"/>
    <property type="match status" value="1"/>
</dbReference>
<protein>
    <submittedName>
        <fullName evidence="1">Aldose 1-epimerase</fullName>
    </submittedName>
</protein>
<sequence>MRGAKETTFRGERAVVLRWENLQATVLPEIGANLISFRDLIRGFTLLHEPGVNEMDDFRRTPYLYGIPVLFPPNRYDAGTFTYAGTHVQLPVNEAATGAHLHGVLYDTAWEVKDFGSTQVESYVVLSVKVDEAHPLFAKWPFCFTFELRYGLNEFGLSQHVLVRNDGGGSMPCLVGFHTAVNAPFAEHGDATDYRCRFTIGERWELDNRGLPTGVRLPLTLYEQALRDVGAYPFVESMDNHYTALAQDGYNRMELWDMKRDVTLVYDVGLGFGQWMVWNHYGQPGFFCAEPQVNVVNAPNLELPADEVGLFPVRPGEVWEAHSRLYVRDGGVKQD</sequence>
<evidence type="ECO:0000313" key="2">
    <source>
        <dbReference type="Proteomes" id="UP000184016"/>
    </source>
</evidence>
<dbReference type="GO" id="GO:0030246">
    <property type="term" value="F:carbohydrate binding"/>
    <property type="evidence" value="ECO:0007669"/>
    <property type="project" value="InterPro"/>
</dbReference>
<reference evidence="2" key="1">
    <citation type="submission" date="2016-11" db="EMBL/GenBank/DDBJ databases">
        <authorList>
            <person name="Varghese N."/>
            <person name="Submissions S."/>
        </authorList>
    </citation>
    <scope>NUCLEOTIDE SEQUENCE [LARGE SCALE GENOMIC DNA]</scope>
    <source>
        <strain evidence="2">USBA-503</strain>
    </source>
</reference>
<dbReference type="EMBL" id="FRAF01000011">
    <property type="protein sequence ID" value="SHK27130.1"/>
    <property type="molecule type" value="Genomic_DNA"/>
</dbReference>
<dbReference type="Proteomes" id="UP000184016">
    <property type="component" value="Unassembled WGS sequence"/>
</dbReference>
<dbReference type="RefSeq" id="WP_341350430.1">
    <property type="nucleotide sequence ID" value="NZ_FRAF01000011.1"/>
</dbReference>